<dbReference type="InterPro" id="IPR025965">
    <property type="entry name" value="FlgD/Vpr_Ig-like"/>
</dbReference>
<dbReference type="EMBL" id="UINC01005638">
    <property type="protein sequence ID" value="SVA22597.1"/>
    <property type="molecule type" value="Genomic_DNA"/>
</dbReference>
<name>A0A381U5K5_9ZZZZ</name>
<organism evidence="2">
    <name type="scientific">marine metagenome</name>
    <dbReference type="NCBI Taxonomy" id="408172"/>
    <lineage>
        <taxon>unclassified sequences</taxon>
        <taxon>metagenomes</taxon>
        <taxon>ecological metagenomes</taxon>
    </lineage>
</organism>
<sequence length="645" mass="69688">MRLFINVFLLQRSIIMKNLLTVFLSISLGAGIVSAQDISGNYQLDSLAVKYVVVVRDMVQTGSDGNQYTTARDSAVSSYGLRFGWPNASDTSHFDYELPAFSVGDTITVIDVHLPYAIMLTGGGISMNTDFTDGAYTINEGSTYPTTQTVDCITAAVIPAIQDNGVWTDGGYDPLIDQTNHRITSGWGIITSAVFASFQAPDMVNHVYGTDYGVGTPMENWGYIRTNYNDDWSQPLGLNIGWEAHDGTESGLGLVSPGDEYYDADEEALGLVNNMFGGNAAPGDSVSIGWTAALAATYGITINVPTENPPYMLGGPGGVNPVTGDTIGTFNTNWGYVFDPTGDLLGGGDGVPFSGDEALQFTGYYATWHVLMTINAIQDGTIAAMTAAAMAGQAATLDSIAAYVIAEVMWQWDVADAVQEALNATASAALTAQLTEWVTAYMTAGMDQNSATAAALEAALPWALGFLSQYQTQLVDSEGNAIIVDDSDHDLDPDDYEEWTDYYDEYMGFTYPNGGRLFVQLYANCVPAKWSQYIDSHWDYTGALSVDTDGVVADKFELKGNYPNPFNPITRIRFSNDKTGNVKVIVYAITGERVATIHNSQLSPGTYDVTWNGKNSQGKVVPSGMYLYEVRSEQISLQGKMLFLK</sequence>
<gene>
    <name evidence="2" type="ORF">METZ01_LOCUS75451</name>
</gene>
<dbReference type="InterPro" id="IPR026444">
    <property type="entry name" value="Secre_tail"/>
</dbReference>
<reference evidence="2" key="1">
    <citation type="submission" date="2018-05" db="EMBL/GenBank/DDBJ databases">
        <authorList>
            <person name="Lanie J.A."/>
            <person name="Ng W.-L."/>
            <person name="Kazmierczak K.M."/>
            <person name="Andrzejewski T.M."/>
            <person name="Davidsen T.M."/>
            <person name="Wayne K.J."/>
            <person name="Tettelin H."/>
            <person name="Glass J.I."/>
            <person name="Rusch D."/>
            <person name="Podicherti R."/>
            <person name="Tsui H.-C.T."/>
            <person name="Winkler M.E."/>
        </authorList>
    </citation>
    <scope>NUCLEOTIDE SEQUENCE</scope>
</reference>
<dbReference type="AlphaFoldDB" id="A0A381U5K5"/>
<dbReference type="Pfam" id="PF13860">
    <property type="entry name" value="FlgD_ig"/>
    <property type="match status" value="1"/>
</dbReference>
<accession>A0A381U5K5</accession>
<dbReference type="Gene3D" id="2.60.40.4070">
    <property type="match status" value="1"/>
</dbReference>
<feature type="domain" description="FlgD/Vpr Ig-like" evidence="1">
    <location>
        <begin position="578"/>
        <end position="632"/>
    </location>
</feature>
<evidence type="ECO:0000259" key="1">
    <source>
        <dbReference type="Pfam" id="PF13860"/>
    </source>
</evidence>
<protein>
    <recommendedName>
        <fullName evidence="1">FlgD/Vpr Ig-like domain-containing protein</fullName>
    </recommendedName>
</protein>
<dbReference type="NCBIfam" id="TIGR04183">
    <property type="entry name" value="Por_Secre_tail"/>
    <property type="match status" value="1"/>
</dbReference>
<evidence type="ECO:0000313" key="2">
    <source>
        <dbReference type="EMBL" id="SVA22597.1"/>
    </source>
</evidence>
<proteinExistence type="predicted"/>